<feature type="compositionally biased region" description="Gly residues" evidence="5">
    <location>
        <begin position="566"/>
        <end position="581"/>
    </location>
</feature>
<dbReference type="AlphaFoldDB" id="A0A8H5D620"/>
<protein>
    <recommendedName>
        <fullName evidence="6">Bromodomain associated domain-containing protein</fullName>
    </recommendedName>
</protein>
<dbReference type="InterPro" id="IPR009072">
    <property type="entry name" value="Histone-fold"/>
</dbReference>
<keyword evidence="4" id="KW-0539">Nucleus</keyword>
<evidence type="ECO:0000256" key="3">
    <source>
        <dbReference type="ARBA" id="ARBA00023163"/>
    </source>
</evidence>
<dbReference type="PANTHER" id="PTHR46338:SF1">
    <property type="entry name" value="TRANSCRIPTION INITIATION FACTOR TFIID SUBUNIT 8"/>
    <property type="match status" value="1"/>
</dbReference>
<dbReference type="GO" id="GO:0046982">
    <property type="term" value="F:protein heterodimerization activity"/>
    <property type="evidence" value="ECO:0007669"/>
    <property type="project" value="InterPro"/>
</dbReference>
<accession>A0A8H5D620</accession>
<evidence type="ECO:0000256" key="1">
    <source>
        <dbReference type="ARBA" id="ARBA00004123"/>
    </source>
</evidence>
<dbReference type="OrthoDB" id="436852at2759"/>
<dbReference type="Gene3D" id="1.10.20.10">
    <property type="entry name" value="Histone, subunit A"/>
    <property type="match status" value="1"/>
</dbReference>
<dbReference type="InterPro" id="IPR037818">
    <property type="entry name" value="TAF8"/>
</dbReference>
<feature type="region of interest" description="Disordered" evidence="5">
    <location>
        <begin position="182"/>
        <end position="280"/>
    </location>
</feature>
<feature type="compositionally biased region" description="Low complexity" evidence="5">
    <location>
        <begin position="511"/>
        <end position="521"/>
    </location>
</feature>
<dbReference type="Proteomes" id="UP000559256">
    <property type="component" value="Unassembled WGS sequence"/>
</dbReference>
<evidence type="ECO:0000256" key="4">
    <source>
        <dbReference type="ARBA" id="ARBA00023242"/>
    </source>
</evidence>
<feature type="compositionally biased region" description="Low complexity" evidence="5">
    <location>
        <begin position="309"/>
        <end position="330"/>
    </location>
</feature>
<dbReference type="PANTHER" id="PTHR46338">
    <property type="entry name" value="TRANSCRIPTION INITIATION FACTOR TFIID SUBUNIT 8"/>
    <property type="match status" value="1"/>
</dbReference>
<organism evidence="7 8">
    <name type="scientific">Tetrapyrgos nigripes</name>
    <dbReference type="NCBI Taxonomy" id="182062"/>
    <lineage>
        <taxon>Eukaryota</taxon>
        <taxon>Fungi</taxon>
        <taxon>Dikarya</taxon>
        <taxon>Basidiomycota</taxon>
        <taxon>Agaricomycotina</taxon>
        <taxon>Agaricomycetes</taxon>
        <taxon>Agaricomycetidae</taxon>
        <taxon>Agaricales</taxon>
        <taxon>Marasmiineae</taxon>
        <taxon>Marasmiaceae</taxon>
        <taxon>Tetrapyrgos</taxon>
    </lineage>
</organism>
<feature type="region of interest" description="Disordered" evidence="5">
    <location>
        <begin position="491"/>
        <end position="521"/>
    </location>
</feature>
<feature type="domain" description="Bromodomain associated" evidence="6">
    <location>
        <begin position="3"/>
        <end position="79"/>
    </location>
</feature>
<evidence type="ECO:0000313" key="7">
    <source>
        <dbReference type="EMBL" id="KAF5352897.1"/>
    </source>
</evidence>
<dbReference type="CDD" id="cd00076">
    <property type="entry name" value="HFD_SF"/>
    <property type="match status" value="1"/>
</dbReference>
<gene>
    <name evidence="7" type="ORF">D9758_007876</name>
</gene>
<dbReference type="SUPFAM" id="SSF47113">
    <property type="entry name" value="Histone-fold"/>
    <property type="match status" value="1"/>
</dbReference>
<dbReference type="Pfam" id="PF07524">
    <property type="entry name" value="Bromo_TP"/>
    <property type="match status" value="1"/>
</dbReference>
<comment type="caution">
    <text evidence="7">The sequence shown here is derived from an EMBL/GenBank/DDBJ whole genome shotgun (WGS) entry which is preliminary data.</text>
</comment>
<evidence type="ECO:0000256" key="5">
    <source>
        <dbReference type="SAM" id="MobiDB-lite"/>
    </source>
</evidence>
<name>A0A8H5D620_9AGAR</name>
<feature type="region of interest" description="Disordered" evidence="5">
    <location>
        <begin position="308"/>
        <end position="330"/>
    </location>
</feature>
<proteinExistence type="predicted"/>
<evidence type="ECO:0000259" key="6">
    <source>
        <dbReference type="SMART" id="SM00576"/>
    </source>
</evidence>
<dbReference type="EMBL" id="JAACJM010000065">
    <property type="protein sequence ID" value="KAF5352897.1"/>
    <property type="molecule type" value="Genomic_DNA"/>
</dbReference>
<evidence type="ECO:0000313" key="8">
    <source>
        <dbReference type="Proteomes" id="UP000559256"/>
    </source>
</evidence>
<dbReference type="InterPro" id="IPR006565">
    <property type="entry name" value="BTP"/>
</dbReference>
<dbReference type="GO" id="GO:0005669">
    <property type="term" value="C:transcription factor TFIID complex"/>
    <property type="evidence" value="ECO:0007669"/>
    <property type="project" value="InterPro"/>
</dbReference>
<keyword evidence="3" id="KW-0804">Transcription</keyword>
<feature type="region of interest" description="Disordered" evidence="5">
    <location>
        <begin position="122"/>
        <end position="157"/>
    </location>
</feature>
<dbReference type="SMART" id="SM00576">
    <property type="entry name" value="BTP"/>
    <property type="match status" value="1"/>
</dbReference>
<reference evidence="7 8" key="1">
    <citation type="journal article" date="2020" name="ISME J.">
        <title>Uncovering the hidden diversity of litter-decomposition mechanisms in mushroom-forming fungi.</title>
        <authorList>
            <person name="Floudas D."/>
            <person name="Bentzer J."/>
            <person name="Ahren D."/>
            <person name="Johansson T."/>
            <person name="Persson P."/>
            <person name="Tunlid A."/>
        </authorList>
    </citation>
    <scope>NUCLEOTIDE SEQUENCE [LARGE SCALE GENOMIC DNA]</scope>
    <source>
        <strain evidence="7 8">CBS 291.85</strain>
    </source>
</reference>
<feature type="compositionally biased region" description="Acidic residues" evidence="5">
    <location>
        <begin position="133"/>
        <end position="153"/>
    </location>
</feature>
<comment type="subcellular location">
    <subcellularLocation>
        <location evidence="1">Nucleus</location>
    </subcellularLocation>
</comment>
<sequence length="606" mass="65253">MSESGAQKLLESAIHRTLHAHSFSRSSSQASLVLTDLLHTYLTLLSSTCAKYAQHAGRTRLNARDALSALEELGVTLDELHEYGSTEGMEFRRYAYHTQRRADDLKEFKAQLLDGTRADHDDAIPLTYAPVPDDLEEEEEEETGDEEEDEEEVQGLLEKEGADSEAMDIDALNFALQVLTSHKRDPPRPNTPPLPLSPVSIPSTPSKKRPRTLDWEPPGHIPDFLPPFPVVLEPSSPTSNSPRATPTEPPPIPVEAARVDKPPQSSILANESQTQTQTLASTSASASDYFAQVPYSQSSLSSVAEWHLPSRPSDLSSSSSRTPRWATPSTEESMITAYHHILTSKSQSNTNVGNPLRHKVAMALLGLTQSSSRWDVSDTLYSNISPNQPRVAPIGPTYPIQIGENPLLDAKKDKSKESKYPAPQPRSVATIERLSQVVNSQGSRIPDLARHVLHPATLSRTSRLSHPPVLYRDGKPLTYGNGVPAPWNTNVASSADAANPQGNGANKKDGQAQGQGQVNGVGVTPKESAALAVLPDARLYGTWDYESKDYRVPLANTVRGRAVRIGGAGMSKGTSGSGVGSSSGVSSAGTISLSVRGRSASRAGRS</sequence>
<feature type="compositionally biased region" description="Low complexity" evidence="5">
    <location>
        <begin position="582"/>
        <end position="606"/>
    </location>
</feature>
<evidence type="ECO:0000256" key="2">
    <source>
        <dbReference type="ARBA" id="ARBA00023015"/>
    </source>
</evidence>
<feature type="region of interest" description="Disordered" evidence="5">
    <location>
        <begin position="566"/>
        <end position="606"/>
    </location>
</feature>
<keyword evidence="8" id="KW-1185">Reference proteome</keyword>
<keyword evidence="2" id="KW-0805">Transcription regulation</keyword>